<accession>A0A2P5YKU7</accession>
<organism evidence="1 2">
    <name type="scientific">Gossypium barbadense</name>
    <name type="common">Sea Island cotton</name>
    <name type="synonym">Hibiscus barbadensis</name>
    <dbReference type="NCBI Taxonomy" id="3634"/>
    <lineage>
        <taxon>Eukaryota</taxon>
        <taxon>Viridiplantae</taxon>
        <taxon>Streptophyta</taxon>
        <taxon>Embryophyta</taxon>
        <taxon>Tracheophyta</taxon>
        <taxon>Spermatophyta</taxon>
        <taxon>Magnoliopsida</taxon>
        <taxon>eudicotyledons</taxon>
        <taxon>Gunneridae</taxon>
        <taxon>Pentapetalae</taxon>
        <taxon>rosids</taxon>
        <taxon>malvids</taxon>
        <taxon>Malvales</taxon>
        <taxon>Malvaceae</taxon>
        <taxon>Malvoideae</taxon>
        <taxon>Gossypium</taxon>
    </lineage>
</organism>
<name>A0A2P5YKU7_GOSBA</name>
<evidence type="ECO:0000313" key="2">
    <source>
        <dbReference type="Proteomes" id="UP000239757"/>
    </source>
</evidence>
<dbReference type="Proteomes" id="UP000239757">
    <property type="component" value="Unassembled WGS sequence"/>
</dbReference>
<sequence>MLIRLRPLVELLEKRDQSSVPGCWLREDLAERLELMLKELKALVLELGTAHCGFWAQSLVQAISLIRLLGSSNQFSSGKDVVLDEVVCEEFLTETQRDFNVGFLDNIKAHFNPAFEGSGGSPVPISDGVLDLEKHSVTELNGCSSQKVSNAWRGRGSRFKASGNSKVPLAESLEEMAN</sequence>
<protein>
    <submittedName>
        <fullName evidence="1">Uncharacterized protein</fullName>
    </submittedName>
</protein>
<gene>
    <name evidence="1" type="ORF">GOBAR_AA04351</name>
</gene>
<dbReference type="AlphaFoldDB" id="A0A2P5YKU7"/>
<evidence type="ECO:0000313" key="1">
    <source>
        <dbReference type="EMBL" id="PPS16226.1"/>
    </source>
</evidence>
<proteinExistence type="predicted"/>
<reference evidence="1 2" key="1">
    <citation type="submission" date="2015-01" db="EMBL/GenBank/DDBJ databases">
        <title>Genome of allotetraploid Gossypium barbadense reveals genomic plasticity and fiber elongation in cotton evolution.</title>
        <authorList>
            <person name="Chen X."/>
            <person name="Liu X."/>
            <person name="Zhao B."/>
            <person name="Zheng H."/>
            <person name="Hu Y."/>
            <person name="Lu G."/>
            <person name="Yang C."/>
            <person name="Chen J."/>
            <person name="Shan C."/>
            <person name="Zhang L."/>
            <person name="Zhou Y."/>
            <person name="Wang L."/>
            <person name="Guo W."/>
            <person name="Bai Y."/>
            <person name="Ruan J."/>
            <person name="Shangguan X."/>
            <person name="Mao Y."/>
            <person name="Jiang J."/>
            <person name="Zhu Y."/>
            <person name="Lei J."/>
            <person name="Kang H."/>
            <person name="Chen S."/>
            <person name="He X."/>
            <person name="Wang R."/>
            <person name="Wang Y."/>
            <person name="Chen J."/>
            <person name="Wang L."/>
            <person name="Yu S."/>
            <person name="Wang B."/>
            <person name="Wei J."/>
            <person name="Song S."/>
            <person name="Lu X."/>
            <person name="Gao Z."/>
            <person name="Gu W."/>
            <person name="Deng X."/>
            <person name="Ma D."/>
            <person name="Wang S."/>
            <person name="Liang W."/>
            <person name="Fang L."/>
            <person name="Cai C."/>
            <person name="Zhu X."/>
            <person name="Zhou B."/>
            <person name="Zhang Y."/>
            <person name="Chen Z."/>
            <person name="Xu S."/>
            <person name="Zhu R."/>
            <person name="Wang S."/>
            <person name="Zhang T."/>
            <person name="Zhao G."/>
        </authorList>
    </citation>
    <scope>NUCLEOTIDE SEQUENCE [LARGE SCALE GENOMIC DNA]</scope>
    <source>
        <strain evidence="2">cv. Xinhai21</strain>
        <tissue evidence="1">Leaf</tissue>
    </source>
</reference>
<dbReference type="EMBL" id="KZ663052">
    <property type="protein sequence ID" value="PPS16226.1"/>
    <property type="molecule type" value="Genomic_DNA"/>
</dbReference>